<evidence type="ECO:0000256" key="1">
    <source>
        <dbReference type="SAM" id="MobiDB-lite"/>
    </source>
</evidence>
<dbReference type="Pfam" id="PF22942">
    <property type="entry name" value="DUF7025"/>
    <property type="match status" value="1"/>
</dbReference>
<dbReference type="RefSeq" id="XP_066628951.1">
    <property type="nucleotide sequence ID" value="XM_066781005.1"/>
</dbReference>
<evidence type="ECO:0008006" key="7">
    <source>
        <dbReference type="Google" id="ProtNLM"/>
    </source>
</evidence>
<evidence type="ECO:0000259" key="4">
    <source>
        <dbReference type="Pfam" id="PF23232"/>
    </source>
</evidence>
<evidence type="ECO:0000313" key="5">
    <source>
        <dbReference type="EMBL" id="KAL0255080.1"/>
    </source>
</evidence>
<dbReference type="InterPro" id="IPR056599">
    <property type="entry name" value="AAA_lid_fung"/>
</dbReference>
<feature type="region of interest" description="Disordered" evidence="1">
    <location>
        <begin position="31"/>
        <end position="72"/>
    </location>
</feature>
<dbReference type="PROSITE" id="PS00414">
    <property type="entry name" value="PROFILIN"/>
    <property type="match status" value="1"/>
</dbReference>
<dbReference type="InterPro" id="IPR027310">
    <property type="entry name" value="Profilin_CS"/>
</dbReference>
<evidence type="ECO:0000313" key="6">
    <source>
        <dbReference type="Proteomes" id="UP001430584"/>
    </source>
</evidence>
<dbReference type="InterPro" id="IPR003959">
    <property type="entry name" value="ATPase_AAA_core"/>
</dbReference>
<feature type="compositionally biased region" description="Polar residues" evidence="1">
    <location>
        <begin position="747"/>
        <end position="762"/>
    </location>
</feature>
<sequence>MSWEEYVQNKGAPTPPVHYAIELLMEDPVIRDVRDHSMPPRPKKGRIQSKRDKRGKGASKPKDTSPSGEPEMKQLPERIRIHSSYLNQLLASVSGGQLSQPPDAPLVMRRPFKFLLYEEETLRQHVSELEETVSEPGDQAEAGETSSADELTLSCLLLEFLDLYVKPTQQQVIQKQSVYFHELWFLYQPGQLLYSRAKNYPQRVWKVVQVTGGNRFLRRYEPDDDAIEYKHSKTDTFGPLSLDCFFLAFDGVGFQPAYRRLEISHFHGFRDMSDLQVIPLEVAELRELINKEDLLLPREWYLECLDGSYMFYRGWTVDKDSLGTQLVSAESHPILPESIESEVMIDLRRAFRLNPQWIPELAILPEHQANTREFEGHYTWKPEPIAEDIHWDILRKEDVVEMMNHQGKDDAWARCEISGEDLFLLPARAPAFVFSSRSWSYLHLNFDEKGSGLRNELTKVKPNSRPWDELALPYGHKVMIQALVHSYFDIDEGMNLLRARDKGDLGLDPVQAEANMLRYFDLAQAWDCILLLDEADVFLASRRAGDLQGNALVSVFLRLLEYYRGVLFMTTNRVGSIDEAFKSRIQMSLYYPPLTSDQTMRIWKIQIRNAQENHRGMIEDEEGLMNAAHQIWKDQGSSKRWNGREIHNAFAAAISLARFNKKPLVPEHLTTVADASAVFDEYLWKVHSSSDSQIMRRQMIRADDFEPRRLASMPEEYSRLYDPHMMPGASSLPRMSAQRAQAGDPDASSSPLTGDDTYNNQYPHEHRELPVATSSQRIHAQRARMEDFNPGDLSMSAMPTDELLDKLAEMLAPTLEEKERNITDRKKRPQLHLSALARFGLTARRTGGGSGNKAGASEAEGGLRDGGSGDAGGAGGAGSSSA</sequence>
<feature type="domain" description="DUF7025" evidence="3">
    <location>
        <begin position="172"/>
        <end position="283"/>
    </location>
</feature>
<dbReference type="InterPro" id="IPR027417">
    <property type="entry name" value="P-loop_NTPase"/>
</dbReference>
<evidence type="ECO:0000259" key="2">
    <source>
        <dbReference type="Pfam" id="PF00004"/>
    </source>
</evidence>
<dbReference type="Pfam" id="PF00004">
    <property type="entry name" value="AAA"/>
    <property type="match status" value="1"/>
</dbReference>
<protein>
    <recommendedName>
        <fullName evidence="7">ATPase AAA-type core domain-containing protein</fullName>
    </recommendedName>
</protein>
<proteinExistence type="predicted"/>
<dbReference type="PANTHER" id="PTHR46411:SF3">
    <property type="entry name" value="AAA+ ATPASE DOMAIN-CONTAINING PROTEIN"/>
    <property type="match status" value="1"/>
</dbReference>
<feature type="domain" description="AAA+ ATPase lid" evidence="4">
    <location>
        <begin position="594"/>
        <end position="688"/>
    </location>
</feature>
<dbReference type="InterPro" id="IPR054289">
    <property type="entry name" value="DUF7025"/>
</dbReference>
<name>A0ABR3C371_9PEZI</name>
<feature type="compositionally biased region" description="Gly residues" evidence="1">
    <location>
        <begin position="864"/>
        <end position="882"/>
    </location>
</feature>
<dbReference type="Proteomes" id="UP001430584">
    <property type="component" value="Unassembled WGS sequence"/>
</dbReference>
<gene>
    <name evidence="5" type="ORF">SLS55_009608</name>
</gene>
<dbReference type="PANTHER" id="PTHR46411">
    <property type="entry name" value="FAMILY ATPASE, PUTATIVE-RELATED"/>
    <property type="match status" value="1"/>
</dbReference>
<dbReference type="SUPFAM" id="SSF52540">
    <property type="entry name" value="P-loop containing nucleoside triphosphate hydrolases"/>
    <property type="match status" value="1"/>
</dbReference>
<feature type="domain" description="ATPase AAA-type core" evidence="2">
    <location>
        <begin position="512"/>
        <end position="591"/>
    </location>
</feature>
<dbReference type="Gene3D" id="3.40.50.300">
    <property type="entry name" value="P-loop containing nucleotide triphosphate hydrolases"/>
    <property type="match status" value="1"/>
</dbReference>
<reference evidence="5 6" key="1">
    <citation type="submission" date="2024-02" db="EMBL/GenBank/DDBJ databases">
        <title>De novo assembly and annotation of 12 fungi associated with fruit tree decline syndrome in Ontario, Canada.</title>
        <authorList>
            <person name="Sulman M."/>
            <person name="Ellouze W."/>
            <person name="Ilyukhin E."/>
        </authorList>
    </citation>
    <scope>NUCLEOTIDE SEQUENCE [LARGE SCALE GENOMIC DNA]</scope>
    <source>
        <strain evidence="5 6">FDS-637</strain>
    </source>
</reference>
<dbReference type="Pfam" id="PF23232">
    <property type="entry name" value="AAA_lid_13"/>
    <property type="match status" value="1"/>
</dbReference>
<keyword evidence="6" id="KW-1185">Reference proteome</keyword>
<feature type="region of interest" description="Disordered" evidence="1">
    <location>
        <begin position="837"/>
        <end position="882"/>
    </location>
</feature>
<organism evidence="5 6">
    <name type="scientific">Diplodia seriata</name>
    <dbReference type="NCBI Taxonomy" id="420778"/>
    <lineage>
        <taxon>Eukaryota</taxon>
        <taxon>Fungi</taxon>
        <taxon>Dikarya</taxon>
        <taxon>Ascomycota</taxon>
        <taxon>Pezizomycotina</taxon>
        <taxon>Dothideomycetes</taxon>
        <taxon>Dothideomycetes incertae sedis</taxon>
        <taxon>Botryosphaeriales</taxon>
        <taxon>Botryosphaeriaceae</taxon>
        <taxon>Diplodia</taxon>
    </lineage>
</organism>
<dbReference type="GeneID" id="92013693"/>
<dbReference type="EMBL" id="JAJVCZ030000010">
    <property type="protein sequence ID" value="KAL0255080.1"/>
    <property type="molecule type" value="Genomic_DNA"/>
</dbReference>
<evidence type="ECO:0000259" key="3">
    <source>
        <dbReference type="Pfam" id="PF22942"/>
    </source>
</evidence>
<accession>A0ABR3C371</accession>
<comment type="caution">
    <text evidence="5">The sequence shown here is derived from an EMBL/GenBank/DDBJ whole genome shotgun (WGS) entry which is preliminary data.</text>
</comment>
<feature type="region of interest" description="Disordered" evidence="1">
    <location>
        <begin position="721"/>
        <end position="762"/>
    </location>
</feature>
<feature type="compositionally biased region" description="Basic residues" evidence="1">
    <location>
        <begin position="41"/>
        <end position="59"/>
    </location>
</feature>